<name>A0A1H3MVR0_9GAMM</name>
<dbReference type="GO" id="GO:0003887">
    <property type="term" value="F:DNA-directed DNA polymerase activity"/>
    <property type="evidence" value="ECO:0007669"/>
    <property type="project" value="InterPro"/>
</dbReference>
<reference evidence="4" key="1">
    <citation type="submission" date="2016-10" db="EMBL/GenBank/DDBJ databases">
        <authorList>
            <person name="Varghese N."/>
            <person name="Submissions S."/>
        </authorList>
    </citation>
    <scope>NUCLEOTIDE SEQUENCE [LARGE SCALE GENOMIC DNA]</scope>
    <source>
        <strain evidence="4">ANC 5109</strain>
    </source>
</reference>
<accession>A0A1H3MVR0</accession>
<comment type="similarity">
    <text evidence="1">Belongs to the initiator RepB protein family.</text>
</comment>
<sequence length="345" mass="40696">MTPSTYQYDTIYLPFDTNNFLWCISTNKNYWCFVLKKEFIVKDNALINASYSLSLVEQRLMLLAIIVARKSGDLSWDIDNWYGKPVQISAESYAITFNVTRQASYLALKEAVKNLFERRFRYQEERVKGVAQKTSRWVSDIAYIDLTATVEITFAPVVLPLITNLEKHFTSYEIEQVRNLNSPYAVRLYELIISWRTTNKTPIIELKDFRNRIGVLENEYQRMELFKRRVLDPAINQINTHTDIIAQYEQHKRGRSIIGFSFKFKQKKKELVSIKEEQNTLKLISKMTDAQRHMFANKLSELPSMGKYSQGTESFQQFAIRIAEMLQNPERFKELYPYLKKVGYR</sequence>
<protein>
    <submittedName>
        <fullName evidence="3">Initiator Replication protein</fullName>
    </submittedName>
</protein>
<dbReference type="InterPro" id="IPR036390">
    <property type="entry name" value="WH_DNA-bd_sf"/>
</dbReference>
<feature type="domain" description="Initiator Rep protein WH1" evidence="2">
    <location>
        <begin position="40"/>
        <end position="192"/>
    </location>
</feature>
<evidence type="ECO:0000313" key="3">
    <source>
        <dbReference type="EMBL" id="SDY80676.1"/>
    </source>
</evidence>
<evidence type="ECO:0000256" key="1">
    <source>
        <dbReference type="ARBA" id="ARBA00038283"/>
    </source>
</evidence>
<proteinExistence type="inferred from homology"/>
<dbReference type="STRING" id="595670.SAMN05421643_13211"/>
<dbReference type="Pfam" id="PF01051">
    <property type="entry name" value="Rep3_N"/>
    <property type="match status" value="1"/>
</dbReference>
<keyword evidence="4" id="KW-1185">Reference proteome</keyword>
<dbReference type="AlphaFoldDB" id="A0A1H3MVR0"/>
<dbReference type="EMBL" id="FNPK01000032">
    <property type="protein sequence ID" value="SDY80676.1"/>
    <property type="molecule type" value="Genomic_DNA"/>
</dbReference>
<gene>
    <name evidence="3" type="ORF">SAMN05421643_13211</name>
</gene>
<dbReference type="GO" id="GO:0006270">
    <property type="term" value="P:DNA replication initiation"/>
    <property type="evidence" value="ECO:0007669"/>
    <property type="project" value="InterPro"/>
</dbReference>
<evidence type="ECO:0000313" key="4">
    <source>
        <dbReference type="Proteomes" id="UP000199035"/>
    </source>
</evidence>
<dbReference type="Pfam" id="PF21205">
    <property type="entry name" value="Rep3_C"/>
    <property type="match status" value="1"/>
</dbReference>
<dbReference type="Proteomes" id="UP000199035">
    <property type="component" value="Unassembled WGS sequence"/>
</dbReference>
<evidence type="ECO:0000259" key="2">
    <source>
        <dbReference type="Pfam" id="PF01051"/>
    </source>
</evidence>
<dbReference type="SUPFAM" id="SSF46785">
    <property type="entry name" value="Winged helix' DNA-binding domain"/>
    <property type="match status" value="2"/>
</dbReference>
<dbReference type="InterPro" id="IPR036388">
    <property type="entry name" value="WH-like_DNA-bd_sf"/>
</dbReference>
<dbReference type="Gene3D" id="1.10.10.10">
    <property type="entry name" value="Winged helix-like DNA-binding domain superfamily/Winged helix DNA-binding domain"/>
    <property type="match status" value="2"/>
</dbReference>
<dbReference type="InterPro" id="IPR000525">
    <property type="entry name" value="Initiator_Rep_WH1"/>
</dbReference>
<organism evidence="3 4">
    <name type="scientific">Acinetobacter kyonggiensis</name>
    <dbReference type="NCBI Taxonomy" id="595670"/>
    <lineage>
        <taxon>Bacteria</taxon>
        <taxon>Pseudomonadati</taxon>
        <taxon>Pseudomonadota</taxon>
        <taxon>Gammaproteobacteria</taxon>
        <taxon>Moraxellales</taxon>
        <taxon>Moraxellaceae</taxon>
        <taxon>Acinetobacter</taxon>
    </lineage>
</organism>
<dbReference type="NCBIfam" id="NF038290">
    <property type="entry name" value="repM_Acin"/>
    <property type="match status" value="1"/>
</dbReference>